<dbReference type="AlphaFoldDB" id="A0A4Y7T3S1"/>
<comment type="caution">
    <text evidence="2">The sequence shown here is derived from an EMBL/GenBank/DDBJ whole genome shotgun (WGS) entry which is preliminary data.</text>
</comment>
<reference evidence="2 3" key="1">
    <citation type="journal article" date="2019" name="Nat. Ecol. Evol.">
        <title>Megaphylogeny resolves global patterns of mushroom evolution.</title>
        <authorList>
            <person name="Varga T."/>
            <person name="Krizsan K."/>
            <person name="Foldi C."/>
            <person name="Dima B."/>
            <person name="Sanchez-Garcia M."/>
            <person name="Sanchez-Ramirez S."/>
            <person name="Szollosi G.J."/>
            <person name="Szarkandi J.G."/>
            <person name="Papp V."/>
            <person name="Albert L."/>
            <person name="Andreopoulos W."/>
            <person name="Angelini C."/>
            <person name="Antonin V."/>
            <person name="Barry K.W."/>
            <person name="Bougher N.L."/>
            <person name="Buchanan P."/>
            <person name="Buyck B."/>
            <person name="Bense V."/>
            <person name="Catcheside P."/>
            <person name="Chovatia M."/>
            <person name="Cooper J."/>
            <person name="Damon W."/>
            <person name="Desjardin D."/>
            <person name="Finy P."/>
            <person name="Geml J."/>
            <person name="Haridas S."/>
            <person name="Hughes K."/>
            <person name="Justo A."/>
            <person name="Karasinski D."/>
            <person name="Kautmanova I."/>
            <person name="Kiss B."/>
            <person name="Kocsube S."/>
            <person name="Kotiranta H."/>
            <person name="LaButti K.M."/>
            <person name="Lechner B.E."/>
            <person name="Liimatainen K."/>
            <person name="Lipzen A."/>
            <person name="Lukacs Z."/>
            <person name="Mihaltcheva S."/>
            <person name="Morgado L.N."/>
            <person name="Niskanen T."/>
            <person name="Noordeloos M.E."/>
            <person name="Ohm R.A."/>
            <person name="Ortiz-Santana B."/>
            <person name="Ovrebo C."/>
            <person name="Racz N."/>
            <person name="Riley R."/>
            <person name="Savchenko A."/>
            <person name="Shiryaev A."/>
            <person name="Soop K."/>
            <person name="Spirin V."/>
            <person name="Szebenyi C."/>
            <person name="Tomsovsky M."/>
            <person name="Tulloss R.E."/>
            <person name="Uehling J."/>
            <person name="Grigoriev I.V."/>
            <person name="Vagvolgyi C."/>
            <person name="Papp T."/>
            <person name="Martin F.M."/>
            <person name="Miettinen O."/>
            <person name="Hibbett D.S."/>
            <person name="Nagy L.G."/>
        </authorList>
    </citation>
    <scope>NUCLEOTIDE SEQUENCE [LARGE SCALE GENOMIC DNA]</scope>
    <source>
        <strain evidence="2 3">FP101781</strain>
    </source>
</reference>
<organism evidence="2 3">
    <name type="scientific">Coprinellus micaceus</name>
    <name type="common">Glistening ink-cap mushroom</name>
    <name type="synonym">Coprinus micaceus</name>
    <dbReference type="NCBI Taxonomy" id="71717"/>
    <lineage>
        <taxon>Eukaryota</taxon>
        <taxon>Fungi</taxon>
        <taxon>Dikarya</taxon>
        <taxon>Basidiomycota</taxon>
        <taxon>Agaricomycotina</taxon>
        <taxon>Agaricomycetes</taxon>
        <taxon>Agaricomycetidae</taxon>
        <taxon>Agaricales</taxon>
        <taxon>Agaricineae</taxon>
        <taxon>Psathyrellaceae</taxon>
        <taxon>Coprinellus</taxon>
    </lineage>
</organism>
<feature type="compositionally biased region" description="Basic and acidic residues" evidence="1">
    <location>
        <begin position="180"/>
        <end position="197"/>
    </location>
</feature>
<feature type="region of interest" description="Disordered" evidence="1">
    <location>
        <begin position="26"/>
        <end position="274"/>
    </location>
</feature>
<feature type="compositionally biased region" description="Low complexity" evidence="1">
    <location>
        <begin position="138"/>
        <end position="149"/>
    </location>
</feature>
<feature type="compositionally biased region" description="Basic and acidic residues" evidence="1">
    <location>
        <begin position="219"/>
        <end position="243"/>
    </location>
</feature>
<evidence type="ECO:0000313" key="3">
    <source>
        <dbReference type="Proteomes" id="UP000298030"/>
    </source>
</evidence>
<dbReference type="EMBL" id="QPFP01000034">
    <property type="protein sequence ID" value="TEB28209.1"/>
    <property type="molecule type" value="Genomic_DNA"/>
</dbReference>
<accession>A0A4Y7T3S1</accession>
<proteinExistence type="predicted"/>
<evidence type="ECO:0000256" key="1">
    <source>
        <dbReference type="SAM" id="MobiDB-lite"/>
    </source>
</evidence>
<name>A0A4Y7T3S1_COPMI</name>
<sequence>MGMRNVTGDYVNRKTTNVRRTYVQEKRYNQERATGVINGSGNFTGAIIESDEEGGSEEVDSEDGDGYDSHDGRGGQPPPDHGQLGCGSCSDEEEPLVHLGDQHQPSPPPMPNRGSRGAPCQESHWGPTHKGNGDHWGPRQQQHQPAATQRQRRGRQAPSAPLEEHEQTYRYPPHPNNRQPPREFSPHPENHQQREPLFDDYDDECAGMQTPPLTPGKGPRADAPRKRAQPVDRDLGGLSDRMENMSFKNPEAHYASPPPTGKQYWGNMSQYFRR</sequence>
<feature type="compositionally biased region" description="Acidic residues" evidence="1">
    <location>
        <begin position="49"/>
        <end position="66"/>
    </location>
</feature>
<evidence type="ECO:0000313" key="2">
    <source>
        <dbReference type="EMBL" id="TEB28209.1"/>
    </source>
</evidence>
<keyword evidence="3" id="KW-1185">Reference proteome</keyword>
<protein>
    <submittedName>
        <fullName evidence="2">Uncharacterized protein</fullName>
    </submittedName>
</protein>
<gene>
    <name evidence="2" type="ORF">FA13DRAFT_1815956</name>
</gene>
<dbReference type="Proteomes" id="UP000298030">
    <property type="component" value="Unassembled WGS sequence"/>
</dbReference>